<dbReference type="SUPFAM" id="SSF54909">
    <property type="entry name" value="Dimeric alpha+beta barrel"/>
    <property type="match status" value="1"/>
</dbReference>
<reference evidence="2" key="1">
    <citation type="submission" date="2018-05" db="EMBL/GenBank/DDBJ databases">
        <authorList>
            <person name="Lanie J.A."/>
            <person name="Ng W.-L."/>
            <person name="Kazmierczak K.M."/>
            <person name="Andrzejewski T.M."/>
            <person name="Davidsen T.M."/>
            <person name="Wayne K.J."/>
            <person name="Tettelin H."/>
            <person name="Glass J.I."/>
            <person name="Rusch D."/>
            <person name="Podicherti R."/>
            <person name="Tsui H.-C.T."/>
            <person name="Winkler M.E."/>
        </authorList>
    </citation>
    <scope>NUCLEOTIDE SEQUENCE</scope>
</reference>
<dbReference type="GO" id="GO:0043565">
    <property type="term" value="F:sequence-specific DNA binding"/>
    <property type="evidence" value="ECO:0007669"/>
    <property type="project" value="TreeGrafter"/>
</dbReference>
<dbReference type="Pfam" id="PF01037">
    <property type="entry name" value="AsnC_trans_reg"/>
    <property type="match status" value="1"/>
</dbReference>
<dbReference type="PANTHER" id="PTHR30154:SF34">
    <property type="entry name" value="TRANSCRIPTIONAL REGULATOR AZLB"/>
    <property type="match status" value="1"/>
</dbReference>
<dbReference type="GO" id="GO:0043200">
    <property type="term" value="P:response to amino acid"/>
    <property type="evidence" value="ECO:0007669"/>
    <property type="project" value="TreeGrafter"/>
</dbReference>
<dbReference type="EMBL" id="UINC01022148">
    <property type="protein sequence ID" value="SVA91166.1"/>
    <property type="molecule type" value="Genomic_DNA"/>
</dbReference>
<accession>A0A381ZPG3</accession>
<dbReference type="AlphaFoldDB" id="A0A381ZPG3"/>
<organism evidence="2">
    <name type="scientific">marine metagenome</name>
    <dbReference type="NCBI Taxonomy" id="408172"/>
    <lineage>
        <taxon>unclassified sequences</taxon>
        <taxon>metagenomes</taxon>
        <taxon>ecological metagenomes</taxon>
    </lineage>
</organism>
<sequence>IINGYVAMLNSKALGLSAMAYVHIALLDHTQPTIETLDNFVAEQEQIIECCSITGSNDYVLKIIEKDTENLEKFIMQKLLRLGIVRASTTNLILRQKKYTTALPL</sequence>
<dbReference type="InterPro" id="IPR011008">
    <property type="entry name" value="Dimeric_a/b-barrel"/>
</dbReference>
<protein>
    <recommendedName>
        <fullName evidence="1">Transcription regulator AsnC/Lrp ligand binding domain-containing protein</fullName>
    </recommendedName>
</protein>
<dbReference type="InterPro" id="IPR019887">
    <property type="entry name" value="Tscrpt_reg_AsnC/Lrp_C"/>
</dbReference>
<dbReference type="GO" id="GO:0005829">
    <property type="term" value="C:cytosol"/>
    <property type="evidence" value="ECO:0007669"/>
    <property type="project" value="TreeGrafter"/>
</dbReference>
<evidence type="ECO:0000313" key="2">
    <source>
        <dbReference type="EMBL" id="SVA91166.1"/>
    </source>
</evidence>
<feature type="domain" description="Transcription regulator AsnC/Lrp ligand binding" evidence="1">
    <location>
        <begin position="29"/>
        <end position="96"/>
    </location>
</feature>
<dbReference type="Gene3D" id="3.30.70.920">
    <property type="match status" value="1"/>
</dbReference>
<dbReference type="PANTHER" id="PTHR30154">
    <property type="entry name" value="LEUCINE-RESPONSIVE REGULATORY PROTEIN"/>
    <property type="match status" value="1"/>
</dbReference>
<feature type="non-terminal residue" evidence="2">
    <location>
        <position position="1"/>
    </location>
</feature>
<gene>
    <name evidence="2" type="ORF">METZ01_LOCUS144020</name>
</gene>
<evidence type="ECO:0000259" key="1">
    <source>
        <dbReference type="Pfam" id="PF01037"/>
    </source>
</evidence>
<name>A0A381ZPG3_9ZZZZ</name>
<proteinExistence type="predicted"/>